<evidence type="ECO:0008006" key="3">
    <source>
        <dbReference type="Google" id="ProtNLM"/>
    </source>
</evidence>
<organism evidence="1 2">
    <name type="scientific">Novacetimonas hansenii</name>
    <name type="common">Komagataeibacter hansenii</name>
    <dbReference type="NCBI Taxonomy" id="436"/>
    <lineage>
        <taxon>Bacteria</taxon>
        <taxon>Pseudomonadati</taxon>
        <taxon>Pseudomonadota</taxon>
        <taxon>Alphaproteobacteria</taxon>
        <taxon>Acetobacterales</taxon>
        <taxon>Acetobacteraceae</taxon>
        <taxon>Novacetimonas</taxon>
    </lineage>
</organism>
<dbReference type="AlphaFoldDB" id="A0AAW5EPI8"/>
<reference evidence="1" key="2">
    <citation type="submission" date="2022-03" db="EMBL/GenBank/DDBJ databases">
        <authorList>
            <person name="Ryngajllo M."/>
            <person name="Jacek P."/>
            <person name="Kubiak K."/>
        </authorList>
    </citation>
    <scope>NUCLEOTIDE SEQUENCE</scope>
    <source>
        <strain evidence="1">SI1</strain>
    </source>
</reference>
<name>A0AAW5EPI8_NOVHA</name>
<comment type="caution">
    <text evidence="1">The sequence shown here is derived from an EMBL/GenBank/DDBJ whole genome shotgun (WGS) entry which is preliminary data.</text>
</comment>
<protein>
    <recommendedName>
        <fullName evidence="3">Transposase</fullName>
    </recommendedName>
</protein>
<gene>
    <name evidence="1" type="ORF">K1W68_01675</name>
</gene>
<dbReference type="EMBL" id="JAIBCX010000003">
    <property type="protein sequence ID" value="MCJ8352717.1"/>
    <property type="molecule type" value="Genomic_DNA"/>
</dbReference>
<accession>A0AAW5EPI8</accession>
<sequence length="91" mass="10559">MNAEVAARRDRLGLRGAFADVARTLGFTARRVRACWHHEVRAVTLLEWQAVRDLGALRLAQEERRLQHEDALIHQRLEAIRQRQAALRDLL</sequence>
<evidence type="ECO:0000313" key="1">
    <source>
        <dbReference type="EMBL" id="MCJ8352717.1"/>
    </source>
</evidence>
<evidence type="ECO:0000313" key="2">
    <source>
        <dbReference type="Proteomes" id="UP001202887"/>
    </source>
</evidence>
<reference evidence="1" key="1">
    <citation type="journal article" date="2021" name="Polymers (Basel)">
        <title>Highly Stretchable Bacterial Cellulose Produced by Komagataeibacter hansenii SI1.</title>
        <authorList>
            <person name="Cielecka I."/>
            <person name="Ryngajllo M."/>
            <person name="Maniukiewicz W."/>
            <person name="Bielecki S."/>
        </authorList>
    </citation>
    <scope>NUCLEOTIDE SEQUENCE</scope>
    <source>
        <strain evidence="1">SI1</strain>
    </source>
</reference>
<dbReference type="Proteomes" id="UP001202887">
    <property type="component" value="Unassembled WGS sequence"/>
</dbReference>
<proteinExistence type="predicted"/>